<dbReference type="NCBIfam" id="TIGR00283">
    <property type="entry name" value="arch_pth2"/>
    <property type="match status" value="1"/>
</dbReference>
<dbReference type="OrthoDB" id="1733656at2759"/>
<accession>A0A078AEU7</accession>
<evidence type="ECO:0000256" key="3">
    <source>
        <dbReference type="ARBA" id="ARBA00038050"/>
    </source>
</evidence>
<dbReference type="PANTHER" id="PTHR12649">
    <property type="entry name" value="PEPTIDYL-TRNA HYDROLASE 2"/>
    <property type="match status" value="1"/>
</dbReference>
<dbReference type="InterPro" id="IPR023476">
    <property type="entry name" value="Pep_tRNA_hydro_II_dom_sf"/>
</dbReference>
<keyword evidence="7" id="KW-1185">Reference proteome</keyword>
<dbReference type="AlphaFoldDB" id="A0A078AEU7"/>
<dbReference type="GO" id="GO:0005829">
    <property type="term" value="C:cytosol"/>
    <property type="evidence" value="ECO:0007669"/>
    <property type="project" value="TreeGrafter"/>
</dbReference>
<comment type="catalytic activity">
    <reaction evidence="4">
        <text>an N-acyl-L-alpha-aminoacyl-tRNA + H2O = an N-acyl-L-amino acid + a tRNA + H(+)</text>
        <dbReference type="Rhea" id="RHEA:54448"/>
        <dbReference type="Rhea" id="RHEA-COMP:10123"/>
        <dbReference type="Rhea" id="RHEA-COMP:13883"/>
        <dbReference type="ChEBI" id="CHEBI:15377"/>
        <dbReference type="ChEBI" id="CHEBI:15378"/>
        <dbReference type="ChEBI" id="CHEBI:59874"/>
        <dbReference type="ChEBI" id="CHEBI:78442"/>
        <dbReference type="ChEBI" id="CHEBI:138191"/>
        <dbReference type="EC" id="3.1.1.29"/>
    </reaction>
</comment>
<keyword evidence="2 6" id="KW-0378">Hydrolase</keyword>
<dbReference type="NCBIfam" id="NF003314">
    <property type="entry name" value="PRK04322.1"/>
    <property type="match status" value="1"/>
</dbReference>
<feature type="compositionally biased region" description="Basic residues" evidence="5">
    <location>
        <begin position="1"/>
        <end position="19"/>
    </location>
</feature>
<dbReference type="SUPFAM" id="SSF102462">
    <property type="entry name" value="Peptidyl-tRNA hydrolase II"/>
    <property type="match status" value="1"/>
</dbReference>
<dbReference type="Gene3D" id="3.40.1490.10">
    <property type="entry name" value="Bit1"/>
    <property type="match status" value="1"/>
</dbReference>
<evidence type="ECO:0000256" key="1">
    <source>
        <dbReference type="ARBA" id="ARBA00013260"/>
    </source>
</evidence>
<evidence type="ECO:0000256" key="5">
    <source>
        <dbReference type="SAM" id="MobiDB-lite"/>
    </source>
</evidence>
<dbReference type="InParanoid" id="A0A078AEU7"/>
<dbReference type="Proteomes" id="UP000039865">
    <property type="component" value="Unassembled WGS sequence"/>
</dbReference>
<dbReference type="PANTHER" id="PTHR12649:SF11">
    <property type="entry name" value="PEPTIDYL-TRNA HYDROLASE 2, MITOCHONDRIAL"/>
    <property type="match status" value="1"/>
</dbReference>
<feature type="compositionally biased region" description="Acidic residues" evidence="5">
    <location>
        <begin position="24"/>
        <end position="44"/>
    </location>
</feature>
<dbReference type="OMA" id="GHAAVEC"/>
<dbReference type="EMBL" id="CCKQ01007970">
    <property type="protein sequence ID" value="CDW79408.1"/>
    <property type="molecule type" value="Genomic_DNA"/>
</dbReference>
<dbReference type="CDD" id="cd02430">
    <property type="entry name" value="PTH2"/>
    <property type="match status" value="1"/>
</dbReference>
<feature type="region of interest" description="Disordered" evidence="5">
    <location>
        <begin position="1"/>
        <end position="49"/>
    </location>
</feature>
<evidence type="ECO:0000313" key="7">
    <source>
        <dbReference type="Proteomes" id="UP000039865"/>
    </source>
</evidence>
<dbReference type="Pfam" id="PF01981">
    <property type="entry name" value="PTH2"/>
    <property type="match status" value="1"/>
</dbReference>
<name>A0A078AEU7_STYLE</name>
<organism evidence="6 7">
    <name type="scientific">Stylonychia lemnae</name>
    <name type="common">Ciliate</name>
    <dbReference type="NCBI Taxonomy" id="5949"/>
    <lineage>
        <taxon>Eukaryota</taxon>
        <taxon>Sar</taxon>
        <taxon>Alveolata</taxon>
        <taxon>Ciliophora</taxon>
        <taxon>Intramacronucleata</taxon>
        <taxon>Spirotrichea</taxon>
        <taxon>Stichotrichia</taxon>
        <taxon>Sporadotrichida</taxon>
        <taxon>Oxytrichidae</taxon>
        <taxon>Stylonychinae</taxon>
        <taxon>Stylonychia</taxon>
    </lineage>
</organism>
<evidence type="ECO:0000313" key="6">
    <source>
        <dbReference type="EMBL" id="CDW79408.1"/>
    </source>
</evidence>
<reference evidence="6 7" key="1">
    <citation type="submission" date="2014-06" db="EMBL/GenBank/DDBJ databases">
        <authorList>
            <person name="Swart Estienne"/>
        </authorList>
    </citation>
    <scope>NUCLEOTIDE SEQUENCE [LARGE SCALE GENOMIC DNA]</scope>
    <source>
        <strain evidence="6 7">130c</strain>
    </source>
</reference>
<protein>
    <recommendedName>
        <fullName evidence="1">peptidyl-tRNA hydrolase</fullName>
        <ecNumber evidence="1">3.1.1.29</ecNumber>
    </recommendedName>
</protein>
<comment type="similarity">
    <text evidence="3">Belongs to the PTH2 family.</text>
</comment>
<gene>
    <name evidence="6" type="primary">Contig16706.g17801</name>
    <name evidence="6" type="ORF">STYLEM_8396</name>
</gene>
<dbReference type="GO" id="GO:0004045">
    <property type="term" value="F:peptidyl-tRNA hydrolase activity"/>
    <property type="evidence" value="ECO:0007669"/>
    <property type="project" value="UniProtKB-EC"/>
</dbReference>
<dbReference type="InterPro" id="IPR002833">
    <property type="entry name" value="PTH2"/>
</dbReference>
<proteinExistence type="inferred from homology"/>
<dbReference type="FunCoup" id="A0A078AEU7">
    <property type="interactions" value="625"/>
</dbReference>
<evidence type="ECO:0000256" key="2">
    <source>
        <dbReference type="ARBA" id="ARBA00022801"/>
    </source>
</evidence>
<dbReference type="FunFam" id="3.40.1490.10:FF:000001">
    <property type="entry name" value="Peptidyl-tRNA hydrolase 2"/>
    <property type="match status" value="1"/>
</dbReference>
<dbReference type="EC" id="3.1.1.29" evidence="1"/>
<sequence>MYKNRNKKEKRKKRGKKLNKTNEEEGEEQESDWIDDDSEEDQNEDGSKRIKDEVLTIQYPIQDVKMVLIVREDLKMGKGKVGAQCGHATLGVYKQVQKYAKDSEYWQKVLSNWSWEGQKKICLKVTSEQELLDLQSKAKEKSIPAYVVADAGLTQIKEGSLTVCGLGPAPTKMINILTGHLKLL</sequence>
<evidence type="ECO:0000256" key="4">
    <source>
        <dbReference type="ARBA" id="ARBA00048707"/>
    </source>
</evidence>